<gene>
    <name evidence="2" type="ORF">LSG31_18020</name>
</gene>
<dbReference type="SUPFAM" id="SSF102110">
    <property type="entry name" value="(2r)-phospho-3-sulfolactate synthase ComA"/>
    <property type="match status" value="1"/>
</dbReference>
<proteinExistence type="inferred from homology"/>
<comment type="similarity">
    <text evidence="1">Belongs to the phosphosulfolactate synthase family.</text>
</comment>
<dbReference type="Pfam" id="PF02679">
    <property type="entry name" value="ComA"/>
    <property type="match status" value="1"/>
</dbReference>
<accession>A0ABY4CGW6</accession>
<dbReference type="InterPro" id="IPR036112">
    <property type="entry name" value="ComA_synth_sf"/>
</dbReference>
<dbReference type="InterPro" id="IPR003830">
    <property type="entry name" value="ComA_synth"/>
</dbReference>
<dbReference type="Proteomes" id="UP000830167">
    <property type="component" value="Chromosome"/>
</dbReference>
<evidence type="ECO:0000256" key="1">
    <source>
        <dbReference type="ARBA" id="ARBA00010424"/>
    </source>
</evidence>
<organism evidence="2 3">
    <name type="scientific">Fodinisporobacter ferrooxydans</name>
    <dbReference type="NCBI Taxonomy" id="2901836"/>
    <lineage>
        <taxon>Bacteria</taxon>
        <taxon>Bacillati</taxon>
        <taxon>Bacillota</taxon>
        <taxon>Bacilli</taxon>
        <taxon>Bacillales</taxon>
        <taxon>Alicyclobacillaceae</taxon>
        <taxon>Fodinisporobacter</taxon>
    </lineage>
</organism>
<dbReference type="EMBL" id="CP089291">
    <property type="protein sequence ID" value="UOF89757.1"/>
    <property type="molecule type" value="Genomic_DNA"/>
</dbReference>
<evidence type="ECO:0000313" key="2">
    <source>
        <dbReference type="EMBL" id="UOF89757.1"/>
    </source>
</evidence>
<dbReference type="Gene3D" id="3.20.20.70">
    <property type="entry name" value="Aldolase class I"/>
    <property type="match status" value="1"/>
</dbReference>
<evidence type="ECO:0000313" key="3">
    <source>
        <dbReference type="Proteomes" id="UP000830167"/>
    </source>
</evidence>
<dbReference type="RefSeq" id="WP_347436448.1">
    <property type="nucleotide sequence ID" value="NZ_CP089291.1"/>
</dbReference>
<dbReference type="PANTHER" id="PTHR48413:SF1">
    <property type="entry name" value="PROTEIN HEAT-STRESS-ASSOCIATED 32"/>
    <property type="match status" value="1"/>
</dbReference>
<name>A0ABY4CGW6_9BACL</name>
<keyword evidence="3" id="KW-1185">Reference proteome</keyword>
<protein>
    <submittedName>
        <fullName evidence="2">Phosphosulfolactate synthase</fullName>
    </submittedName>
</protein>
<reference evidence="2" key="1">
    <citation type="submission" date="2021-12" db="EMBL/GenBank/DDBJ databases">
        <title>Alicyclobacillaceae gen. nov., sp. nov., isolated from chalcocite enrichment system.</title>
        <authorList>
            <person name="Jiang Z."/>
        </authorList>
    </citation>
    <scope>NUCLEOTIDE SEQUENCE</scope>
    <source>
        <strain evidence="2">MYW30-H2</strain>
    </source>
</reference>
<dbReference type="PANTHER" id="PTHR48413">
    <property type="match status" value="1"/>
</dbReference>
<dbReference type="InterPro" id="IPR013785">
    <property type="entry name" value="Aldolase_TIM"/>
</dbReference>
<sequence length="307" mass="34339">MCQWLNRIDPQALTDEWKGASSPMTGPFAWQNIVLPPLADRTKSKPRKDGVTMVIDTGLGLQETRDLLNLAGNFIDIIKLGFGSAYLYPETILREKIALLKEHQIEICPGGTFLEIAVLQDVWKQWMERCAEIGFTCVEVSDGTIDLPRPLRNQLIRYAQKLDFQVFGEIGKKEDGSHLPVAEQLQQIEEDLAHGAKLVIIEGRESGKNVGMYEKDGSLRFADVEQLMKSGIDKTLVIWEAPLKSQQVQFIKYFGANVNIGNIAPTAVLSLECLRQGLRSDTIPKKVVKPQQMEEHPANLSISSLIL</sequence>